<gene>
    <name evidence="4" type="ORF">HaLaN_19080</name>
</gene>
<dbReference type="PANTHER" id="PTHR48083:SF13">
    <property type="entry name" value="ACYL-COA DEHYDROGENASE FAMILY MEMBER 11"/>
    <property type="match status" value="1"/>
</dbReference>
<evidence type="ECO:0000259" key="3">
    <source>
        <dbReference type="Pfam" id="PF00441"/>
    </source>
</evidence>
<feature type="domain" description="Acyl-CoA dehydrogenase/oxidase C-terminal" evidence="3">
    <location>
        <begin position="2"/>
        <end position="130"/>
    </location>
</feature>
<dbReference type="GO" id="GO:0003995">
    <property type="term" value="F:acyl-CoA dehydrogenase activity"/>
    <property type="evidence" value="ECO:0007669"/>
    <property type="project" value="TreeGrafter"/>
</dbReference>
<protein>
    <submittedName>
        <fullName evidence="4">Acyl-CoA_dh_1 domain-containing protein</fullName>
    </submittedName>
</protein>
<evidence type="ECO:0000313" key="5">
    <source>
        <dbReference type="Proteomes" id="UP000485058"/>
    </source>
</evidence>
<dbReference type="AlphaFoldDB" id="A0A699ZKZ6"/>
<keyword evidence="1" id="KW-0285">Flavoprotein</keyword>
<dbReference type="Pfam" id="PF00441">
    <property type="entry name" value="Acyl-CoA_dh_1"/>
    <property type="match status" value="1"/>
</dbReference>
<sequence>MRLVGLAERSIELMATRALQRSMFGRPLARQGAFQSELAQCRVALEGARLLVLHAAAALDQHGNKGARGAIAVAKFAAPNMALKVVDAAIQAHGGAGVSQDTVLARLWTAARTLRIADGPDEVHLGTIAKLELARAAKL</sequence>
<name>A0A699ZKZ6_HAELA</name>
<evidence type="ECO:0000256" key="1">
    <source>
        <dbReference type="ARBA" id="ARBA00022630"/>
    </source>
</evidence>
<dbReference type="InterPro" id="IPR009075">
    <property type="entry name" value="AcylCo_DH/oxidase_C"/>
</dbReference>
<comment type="caution">
    <text evidence="4">The sequence shown here is derived from an EMBL/GenBank/DDBJ whole genome shotgun (WGS) entry which is preliminary data.</text>
</comment>
<keyword evidence="2" id="KW-0560">Oxidoreductase</keyword>
<dbReference type="GO" id="GO:0033539">
    <property type="term" value="P:fatty acid beta-oxidation using acyl-CoA dehydrogenase"/>
    <property type="evidence" value="ECO:0007669"/>
    <property type="project" value="TreeGrafter"/>
</dbReference>
<evidence type="ECO:0000313" key="4">
    <source>
        <dbReference type="EMBL" id="GFH21720.1"/>
    </source>
</evidence>
<dbReference type="Gene3D" id="1.20.140.10">
    <property type="entry name" value="Butyryl-CoA Dehydrogenase, subunit A, domain 3"/>
    <property type="match status" value="1"/>
</dbReference>
<dbReference type="GO" id="GO:0005737">
    <property type="term" value="C:cytoplasm"/>
    <property type="evidence" value="ECO:0007669"/>
    <property type="project" value="TreeGrafter"/>
</dbReference>
<accession>A0A699ZKZ6</accession>
<keyword evidence="5" id="KW-1185">Reference proteome</keyword>
<dbReference type="Proteomes" id="UP000485058">
    <property type="component" value="Unassembled WGS sequence"/>
</dbReference>
<evidence type="ECO:0000256" key="2">
    <source>
        <dbReference type="ARBA" id="ARBA00023002"/>
    </source>
</evidence>
<reference evidence="4 5" key="1">
    <citation type="submission" date="2020-02" db="EMBL/GenBank/DDBJ databases">
        <title>Draft genome sequence of Haematococcus lacustris strain NIES-144.</title>
        <authorList>
            <person name="Morimoto D."/>
            <person name="Nakagawa S."/>
            <person name="Yoshida T."/>
            <person name="Sawayama S."/>
        </authorList>
    </citation>
    <scope>NUCLEOTIDE SEQUENCE [LARGE SCALE GENOMIC DNA]</scope>
    <source>
        <strain evidence="4 5">NIES-144</strain>
    </source>
</reference>
<dbReference type="SUPFAM" id="SSF47203">
    <property type="entry name" value="Acyl-CoA dehydrogenase C-terminal domain-like"/>
    <property type="match status" value="1"/>
</dbReference>
<dbReference type="PANTHER" id="PTHR48083">
    <property type="entry name" value="MEDIUM-CHAIN SPECIFIC ACYL-COA DEHYDROGENASE, MITOCHONDRIAL-RELATED"/>
    <property type="match status" value="1"/>
</dbReference>
<dbReference type="EMBL" id="BLLF01001892">
    <property type="protein sequence ID" value="GFH21720.1"/>
    <property type="molecule type" value="Genomic_DNA"/>
</dbReference>
<dbReference type="InterPro" id="IPR036250">
    <property type="entry name" value="AcylCo_DH-like_C"/>
</dbReference>
<proteinExistence type="predicted"/>
<dbReference type="InterPro" id="IPR050741">
    <property type="entry name" value="Acyl-CoA_dehydrogenase"/>
</dbReference>
<organism evidence="4 5">
    <name type="scientific">Haematococcus lacustris</name>
    <name type="common">Green alga</name>
    <name type="synonym">Haematococcus pluvialis</name>
    <dbReference type="NCBI Taxonomy" id="44745"/>
    <lineage>
        <taxon>Eukaryota</taxon>
        <taxon>Viridiplantae</taxon>
        <taxon>Chlorophyta</taxon>
        <taxon>core chlorophytes</taxon>
        <taxon>Chlorophyceae</taxon>
        <taxon>CS clade</taxon>
        <taxon>Chlamydomonadales</taxon>
        <taxon>Haematococcaceae</taxon>
        <taxon>Haematococcus</taxon>
    </lineage>
</organism>